<dbReference type="WBParaSite" id="SPAL_0001545800.1">
    <property type="protein sequence ID" value="SPAL_0001545800.1"/>
    <property type="gene ID" value="SPAL_0001545800"/>
</dbReference>
<reference evidence="2" key="1">
    <citation type="submission" date="2017-02" db="UniProtKB">
        <authorList>
            <consortium name="WormBaseParasite"/>
        </authorList>
    </citation>
    <scope>IDENTIFICATION</scope>
</reference>
<dbReference type="AlphaFoldDB" id="A0A0N5CC50"/>
<keyword evidence="1" id="KW-1185">Reference proteome</keyword>
<dbReference type="Proteomes" id="UP000046392">
    <property type="component" value="Unplaced"/>
</dbReference>
<evidence type="ECO:0000313" key="2">
    <source>
        <dbReference type="WBParaSite" id="SPAL_0001545800.1"/>
    </source>
</evidence>
<protein>
    <submittedName>
        <fullName evidence="2">Uncharacterized protein</fullName>
    </submittedName>
</protein>
<evidence type="ECO:0000313" key="1">
    <source>
        <dbReference type="Proteomes" id="UP000046392"/>
    </source>
</evidence>
<proteinExistence type="predicted"/>
<organism evidence="1 2">
    <name type="scientific">Strongyloides papillosus</name>
    <name type="common">Intestinal threadworm</name>
    <dbReference type="NCBI Taxonomy" id="174720"/>
    <lineage>
        <taxon>Eukaryota</taxon>
        <taxon>Metazoa</taxon>
        <taxon>Ecdysozoa</taxon>
        <taxon>Nematoda</taxon>
        <taxon>Chromadorea</taxon>
        <taxon>Rhabditida</taxon>
        <taxon>Tylenchina</taxon>
        <taxon>Panagrolaimomorpha</taxon>
        <taxon>Strongyloidoidea</taxon>
        <taxon>Strongyloididae</taxon>
        <taxon>Strongyloides</taxon>
    </lineage>
</organism>
<dbReference type="STRING" id="174720.A0A0N5CC50"/>
<accession>A0A0N5CC50</accession>
<sequence>MEILNSQLADTLSKVVLKRIVEDNLYCAEFTGTKRTRILGSLLSSISMEQLSFVEELEKNSVKSLLHSAVNFLSPKKSSNLLSSFEHVSNLSDISGNLEVDTPRTFLQLGKYNEKSDPIGNFISDFEDLLIVHNIIADQKKKAALRSLLPCTLRDYL</sequence>
<name>A0A0N5CC50_STREA</name>